<dbReference type="AlphaFoldDB" id="A0AAD5X6I4"/>
<evidence type="ECO:0000259" key="1">
    <source>
        <dbReference type="Pfam" id="PF01738"/>
    </source>
</evidence>
<evidence type="ECO:0000313" key="2">
    <source>
        <dbReference type="EMBL" id="KAJ3054136.1"/>
    </source>
</evidence>
<dbReference type="PANTHER" id="PTHR17630:SF44">
    <property type="entry name" value="PROTEIN AIM2"/>
    <property type="match status" value="1"/>
</dbReference>
<dbReference type="Pfam" id="PF01738">
    <property type="entry name" value="DLH"/>
    <property type="match status" value="1"/>
</dbReference>
<comment type="caution">
    <text evidence="2">The sequence shown here is derived from an EMBL/GenBank/DDBJ whole genome shotgun (WGS) entry which is preliminary data.</text>
</comment>
<feature type="domain" description="Dienelactone hydrolase" evidence="1">
    <location>
        <begin position="37"/>
        <end position="226"/>
    </location>
</feature>
<dbReference type="SUPFAM" id="SSF53474">
    <property type="entry name" value="alpha/beta-Hydrolases"/>
    <property type="match status" value="1"/>
</dbReference>
<reference evidence="2" key="1">
    <citation type="submission" date="2020-05" db="EMBL/GenBank/DDBJ databases">
        <title>Phylogenomic resolution of chytrid fungi.</title>
        <authorList>
            <person name="Stajich J.E."/>
            <person name="Amses K."/>
            <person name="Simmons R."/>
            <person name="Seto K."/>
            <person name="Myers J."/>
            <person name="Bonds A."/>
            <person name="Quandt C.A."/>
            <person name="Barry K."/>
            <person name="Liu P."/>
            <person name="Grigoriev I."/>
            <person name="Longcore J.E."/>
            <person name="James T.Y."/>
        </authorList>
    </citation>
    <scope>NUCLEOTIDE SEQUENCE</scope>
    <source>
        <strain evidence="2">JEL0318</strain>
    </source>
</reference>
<dbReference type="Gene3D" id="3.40.50.1820">
    <property type="entry name" value="alpha/beta hydrolase"/>
    <property type="match status" value="1"/>
</dbReference>
<dbReference type="EMBL" id="JADGJD010000156">
    <property type="protein sequence ID" value="KAJ3054136.1"/>
    <property type="molecule type" value="Genomic_DNA"/>
</dbReference>
<dbReference type="Proteomes" id="UP001212841">
    <property type="component" value="Unassembled WGS sequence"/>
</dbReference>
<proteinExistence type="predicted"/>
<dbReference type="InterPro" id="IPR029058">
    <property type="entry name" value="AB_hydrolase_fold"/>
</dbReference>
<accession>A0AAD5X6I4</accession>
<name>A0AAD5X6I4_9FUNG</name>
<dbReference type="GO" id="GO:0016787">
    <property type="term" value="F:hydrolase activity"/>
    <property type="evidence" value="ECO:0007669"/>
    <property type="project" value="InterPro"/>
</dbReference>
<protein>
    <recommendedName>
        <fullName evidence="1">Dienelactone hydrolase domain-containing protein</fullName>
    </recommendedName>
</protein>
<dbReference type="PANTHER" id="PTHR17630">
    <property type="entry name" value="DIENELACTONE HYDROLASE"/>
    <property type="match status" value="1"/>
</dbReference>
<sequence length="248" mass="27055">MSGLKEGDHNHTCCSLPPFNSEYVPKGHVQTLGDLPVYFAGEKGKKAVIVIPDIFGLHKLTQQFADALAFQGFYIALLDSFRGNPWSKAPLILDELKAFLSANVPYDPVMKSDVLSVISHLHSQGVESIAALGFCWGGLITTQLGSDEEVVQKGLKAVSSVHPSFHTLETVKGLKVPVAYLPSQNESDFKPLLDSLSHLPFASKNVHVRFDDVHHGFAAARANYDDPVNVKRSGEAVQVLKAFYESVL</sequence>
<keyword evidence="3" id="KW-1185">Reference proteome</keyword>
<gene>
    <name evidence="2" type="ORF">HK097_002566</name>
</gene>
<organism evidence="2 3">
    <name type="scientific">Rhizophlyctis rosea</name>
    <dbReference type="NCBI Taxonomy" id="64517"/>
    <lineage>
        <taxon>Eukaryota</taxon>
        <taxon>Fungi</taxon>
        <taxon>Fungi incertae sedis</taxon>
        <taxon>Chytridiomycota</taxon>
        <taxon>Chytridiomycota incertae sedis</taxon>
        <taxon>Chytridiomycetes</taxon>
        <taxon>Rhizophlyctidales</taxon>
        <taxon>Rhizophlyctidaceae</taxon>
        <taxon>Rhizophlyctis</taxon>
    </lineage>
</organism>
<evidence type="ECO:0000313" key="3">
    <source>
        <dbReference type="Proteomes" id="UP001212841"/>
    </source>
</evidence>
<dbReference type="InterPro" id="IPR002925">
    <property type="entry name" value="Dienelactn_hydro"/>
</dbReference>